<keyword evidence="1" id="KW-0732">Signal</keyword>
<feature type="chain" id="PRO_5039567072" description="Lipoprotein" evidence="1">
    <location>
        <begin position="20"/>
        <end position="207"/>
    </location>
</feature>
<sequence>MKKTSIVTLAFVVISLLTACYNNNLPEIEYNSDGSFDYNGKTYIFLGSSTSLEKGKQLAYMKDESGIITQVREIKNYSTGQWLLTISKTLMGDWALFGEENIEYIPYKFTKGNIKEYKQTFTFKDKEFQLFSTAPSNLEVQSKIGDVTIAQEKNSIFTIEGYNEEQWLILTKNKKKYYLYKELNVDEIPIEFYKYAWFEENEGIQEE</sequence>
<dbReference type="PROSITE" id="PS51257">
    <property type="entry name" value="PROKAR_LIPOPROTEIN"/>
    <property type="match status" value="1"/>
</dbReference>
<dbReference type="Proteomes" id="UP000461768">
    <property type="component" value="Unassembled WGS sequence"/>
</dbReference>
<protein>
    <recommendedName>
        <fullName evidence="4">Lipoprotein</fullName>
    </recommendedName>
</protein>
<dbReference type="AlphaFoldDB" id="A0A7V7QK31"/>
<accession>A0A7V7QK31</accession>
<keyword evidence="3" id="KW-1185">Reference proteome</keyword>
<feature type="signal peptide" evidence="1">
    <location>
        <begin position="1"/>
        <end position="19"/>
    </location>
</feature>
<evidence type="ECO:0000313" key="3">
    <source>
        <dbReference type="Proteomes" id="UP000461768"/>
    </source>
</evidence>
<dbReference type="RefSeq" id="WP_151144959.1">
    <property type="nucleotide sequence ID" value="NZ_WAGX01000005.1"/>
</dbReference>
<proteinExistence type="predicted"/>
<reference evidence="2 3" key="2">
    <citation type="submission" date="2020-02" db="EMBL/GenBank/DDBJ databases">
        <title>Candidatus Galacturonibacter soehngenii shows hetero-acetogenic catabolism of galacturonic acid but lacks a canonical carbon monoxide dehydrogenase/acetyl-CoA synthase complex.</title>
        <authorList>
            <person name="Diender M."/>
            <person name="Stouten G.R."/>
            <person name="Petersen J.F."/>
            <person name="Nielsen P.H."/>
            <person name="Dueholm M.S."/>
            <person name="Pronk J.T."/>
            <person name="Van Loosdrecht M.C.M."/>
        </authorList>
    </citation>
    <scope>NUCLEOTIDE SEQUENCE [LARGE SCALE GENOMIC DNA]</scope>
    <source>
        <strain evidence="2">GalUA</strain>
    </source>
</reference>
<name>A0A7V7QK31_9FIRM</name>
<dbReference type="EMBL" id="WAGX01000005">
    <property type="protein sequence ID" value="KAB1438102.1"/>
    <property type="molecule type" value="Genomic_DNA"/>
</dbReference>
<reference evidence="2 3" key="1">
    <citation type="submission" date="2019-09" db="EMBL/GenBank/DDBJ databases">
        <authorList>
            <person name="Valk L.C."/>
        </authorList>
    </citation>
    <scope>NUCLEOTIDE SEQUENCE [LARGE SCALE GENOMIC DNA]</scope>
    <source>
        <strain evidence="2">GalUA</strain>
    </source>
</reference>
<comment type="caution">
    <text evidence="2">The sequence shown here is derived from an EMBL/GenBank/DDBJ whole genome shotgun (WGS) entry which is preliminary data.</text>
</comment>
<gene>
    <name evidence="2" type="ORF">F7O84_11115</name>
</gene>
<evidence type="ECO:0000256" key="1">
    <source>
        <dbReference type="SAM" id="SignalP"/>
    </source>
</evidence>
<evidence type="ECO:0000313" key="2">
    <source>
        <dbReference type="EMBL" id="KAB1438102.1"/>
    </source>
</evidence>
<evidence type="ECO:0008006" key="4">
    <source>
        <dbReference type="Google" id="ProtNLM"/>
    </source>
</evidence>
<organism evidence="2 3">
    <name type="scientific">Candidatus Galacturonatibacter soehngenii</name>
    <dbReference type="NCBI Taxonomy" id="2307010"/>
    <lineage>
        <taxon>Bacteria</taxon>
        <taxon>Bacillati</taxon>
        <taxon>Bacillota</taxon>
        <taxon>Clostridia</taxon>
        <taxon>Lachnospirales</taxon>
        <taxon>Lachnospiraceae</taxon>
        <taxon>Candidatus Galacturonatibacter</taxon>
    </lineage>
</organism>